<dbReference type="EMBL" id="JAPUFD010000015">
    <property type="protein sequence ID" value="MDI1491775.1"/>
    <property type="molecule type" value="Genomic_DNA"/>
</dbReference>
<evidence type="ECO:0000313" key="4">
    <source>
        <dbReference type="EMBL" id="MDI1491775.1"/>
    </source>
</evidence>
<dbReference type="FunFam" id="3.40.50.11210:FF:000007">
    <property type="entry name" value="Tuberous sclerosis 2"/>
    <property type="match status" value="1"/>
</dbReference>
<gene>
    <name evidence="4" type="primary">TSC2</name>
    <name evidence="4" type="ORF">OHK93_002985</name>
</gene>
<dbReference type="Pfam" id="PF02145">
    <property type="entry name" value="Rap_GAP"/>
    <property type="match status" value="1"/>
</dbReference>
<feature type="region of interest" description="Disordered" evidence="2">
    <location>
        <begin position="960"/>
        <end position="981"/>
    </location>
</feature>
<proteinExistence type="predicted"/>
<protein>
    <submittedName>
        <fullName evidence="4">Tuberous sclerosis 2-like protein</fullName>
    </submittedName>
</protein>
<feature type="compositionally biased region" description="Basic and acidic residues" evidence="2">
    <location>
        <begin position="518"/>
        <end position="527"/>
    </location>
</feature>
<name>A0AA43TZC4_9LECA</name>
<feature type="domain" description="Rap-GAP" evidence="3">
    <location>
        <begin position="1018"/>
        <end position="1267"/>
    </location>
</feature>
<dbReference type="Gene3D" id="3.40.50.11210">
    <property type="entry name" value="Rap/Ran-GAP"/>
    <property type="match status" value="1"/>
</dbReference>
<dbReference type="GO" id="GO:0033596">
    <property type="term" value="C:TSC1-TSC2 complex"/>
    <property type="evidence" value="ECO:0007669"/>
    <property type="project" value="TreeGrafter"/>
</dbReference>
<keyword evidence="5" id="KW-1185">Reference proteome</keyword>
<dbReference type="GO" id="GO:0032007">
    <property type="term" value="P:negative regulation of TOR signaling"/>
    <property type="evidence" value="ECO:0007669"/>
    <property type="project" value="TreeGrafter"/>
</dbReference>
<dbReference type="Pfam" id="PF11864">
    <property type="entry name" value="DUF3384"/>
    <property type="match status" value="1"/>
</dbReference>
<dbReference type="InterPro" id="IPR018515">
    <property type="entry name" value="Tuberin-type_domain"/>
</dbReference>
<dbReference type="InterPro" id="IPR016024">
    <property type="entry name" value="ARM-type_fold"/>
</dbReference>
<feature type="region of interest" description="Disordered" evidence="2">
    <location>
        <begin position="792"/>
        <end position="824"/>
    </location>
</feature>
<dbReference type="Proteomes" id="UP001161017">
    <property type="component" value="Unassembled WGS sequence"/>
</dbReference>
<dbReference type="GO" id="GO:0005634">
    <property type="term" value="C:nucleus"/>
    <property type="evidence" value="ECO:0007669"/>
    <property type="project" value="InterPro"/>
</dbReference>
<accession>A0AA43TZC4</accession>
<dbReference type="PANTHER" id="PTHR10063:SF0">
    <property type="entry name" value="TUBERIN"/>
    <property type="match status" value="1"/>
</dbReference>
<feature type="compositionally biased region" description="Polar residues" evidence="2">
    <location>
        <begin position="972"/>
        <end position="981"/>
    </location>
</feature>
<dbReference type="InterPro" id="IPR027107">
    <property type="entry name" value="Tuberin/Ral-act_asu"/>
</dbReference>
<evidence type="ECO:0000256" key="1">
    <source>
        <dbReference type="ARBA" id="ARBA00022468"/>
    </source>
</evidence>
<dbReference type="PANTHER" id="PTHR10063">
    <property type="entry name" value="TUBERIN"/>
    <property type="match status" value="1"/>
</dbReference>
<feature type="region of interest" description="Disordered" evidence="2">
    <location>
        <begin position="491"/>
        <end position="553"/>
    </location>
</feature>
<comment type="caution">
    <text evidence="4">The sequence shown here is derived from an EMBL/GenBank/DDBJ whole genome shotgun (WGS) entry which is preliminary data.</text>
</comment>
<feature type="compositionally biased region" description="Low complexity" evidence="2">
    <location>
        <begin position="500"/>
        <end position="509"/>
    </location>
</feature>
<dbReference type="Pfam" id="PF03542">
    <property type="entry name" value="Tuberin"/>
    <property type="match status" value="1"/>
</dbReference>
<dbReference type="InterPro" id="IPR024584">
    <property type="entry name" value="Tuberin_N"/>
</dbReference>
<feature type="compositionally biased region" description="Polar residues" evidence="2">
    <location>
        <begin position="799"/>
        <end position="818"/>
    </location>
</feature>
<evidence type="ECO:0000256" key="2">
    <source>
        <dbReference type="SAM" id="MobiDB-lite"/>
    </source>
</evidence>
<dbReference type="PROSITE" id="PS50085">
    <property type="entry name" value="RAPGAP"/>
    <property type="match status" value="1"/>
</dbReference>
<evidence type="ECO:0000259" key="3">
    <source>
        <dbReference type="PROSITE" id="PS50085"/>
    </source>
</evidence>
<dbReference type="GO" id="GO:0051056">
    <property type="term" value="P:regulation of small GTPase mediated signal transduction"/>
    <property type="evidence" value="ECO:0007669"/>
    <property type="project" value="InterPro"/>
</dbReference>
<dbReference type="SUPFAM" id="SSF48371">
    <property type="entry name" value="ARM repeat"/>
    <property type="match status" value="1"/>
</dbReference>
<keyword evidence="1" id="KW-0343">GTPase activation</keyword>
<feature type="compositionally biased region" description="Basic and acidic residues" evidence="2">
    <location>
        <begin position="542"/>
        <end position="553"/>
    </location>
</feature>
<dbReference type="InterPro" id="IPR035974">
    <property type="entry name" value="Rap/Ran-GAP_sf"/>
</dbReference>
<dbReference type="SUPFAM" id="SSF111347">
    <property type="entry name" value="Rap/Ran-GAP"/>
    <property type="match status" value="1"/>
</dbReference>
<sequence>MSEPADQVTNRGSNAGKAPQDLIFDTTCVRRTSMSEQDRDLIHHVQIKLSRDSSMLQKLKDAAELGPRLRTCPTNAMTTLLPVVRSMLEDNTKPECQRAAMQMLQNMALNVEPKELRRQLFKVISKPRDISLVNDQVIALVVLIGHGYQADALSTDLVSFSLDYLPRLFMAAEHARRAASRERDDPQRRLPTLTERPEEEKALLKFLSFAASILTEKSRPSATEVSKFLSVVVELAGRTTGQAIMCALLQIVRACEDTHQIPFDQLANCLRLLCNIAVDDRYTFKQEARELLVVMVTSAQWQAALDILVNKIFAQLGQSEPVRSCILDVMTKSYTWHHDSSAGQEWFCTQVKNACQSYVNDAQSSTSLLRPLIDLVAGCGVGVDMDTLEALLRTIKAQASLLPPKGQPVYNVKQEVVDGLIKLFMKCYTISGPKTRATYEVLIQVADLANEASVRLSVMKLLARLRCTSAFSLEMIRIPDTQDLPKAFYQPHDVDTHFHPSASPSSQPSTTRTLPATKADHTRDSGFADRTQSPSGSKKSSGRSERFSDTKDPQWLHVAEEEAPFADLPSEQSDVSFVWNPKSKQPKDSSLDLACWLRTMVHELNYSSDWETYSYVLVYLPSQLSNCSLFEGYAKEITDLHELLNTQLSQSSFPDPPQHSRLRRGDVALCLYRSLAMLLGYQDLIGVRQWNRTVATIRAGIEKYDRVGRYCINVLTICCYEIPHIIENHLSVIIEMMQKRITQSDLAVDILEFLGGLARVPEAYNRSDIALHQKIFGICIRYIQHARERRRDPPIYSSPRVSGSNHLVSGASSGTSRLSRGRDGDAGHKSLHEYVFTIAYQAMIFWFLAIDIRERARHVPWITQELAWKGESGREEMEQQSMVFLDLMHRTTFSNLGETKPTPQFADGTRRISRGSWLVGLSVVTLEMMLDETGKAAFWQFTKRQASGTTHAVYYHNTEDRPTHQAPEVAASPTSSNDQPSIYPSHLILQLISTISPEPIPLQPIPLPDDDEFVNRALSCFDGTDTVDGHKAAVIYVGANQTREQNILANEHGSEAFEALLSGLGFKVSLQGAKFNTQGLDRQFGSDGTHTYAWRDRVTEIVYHVPTMMPNDLSNDASFARKKSHIGNDHVKIIFNDSGLAYDSETFASDFNSVDIVITPEARSMQQRDVKSKLETGSDRIFEASATDQLGYFHVQVVTSDRYPRFSPAADVKVVSAGGLPPLVRQLAITASVFCQVWPATVGEYTSPWRFRLQQIMKLRERYANANASANVDYPQAADDSSTPFKDGSTWSGLVAYGGMAETDKLVSNLDFTRWTK</sequence>
<dbReference type="InterPro" id="IPR000331">
    <property type="entry name" value="Rap/Ran_GAP_dom"/>
</dbReference>
<dbReference type="GO" id="GO:0005096">
    <property type="term" value="F:GTPase activator activity"/>
    <property type="evidence" value="ECO:0007669"/>
    <property type="project" value="UniProtKB-KW"/>
</dbReference>
<evidence type="ECO:0000313" key="5">
    <source>
        <dbReference type="Proteomes" id="UP001161017"/>
    </source>
</evidence>
<reference evidence="4" key="1">
    <citation type="journal article" date="2023" name="Genome Biol. Evol.">
        <title>First Whole Genome Sequence and Flow Cytometry Genome Size Data for the Lichen-Forming Fungus Ramalina farinacea (Ascomycota).</title>
        <authorList>
            <person name="Llewellyn T."/>
            <person name="Mian S."/>
            <person name="Hill R."/>
            <person name="Leitch I.J."/>
            <person name="Gaya E."/>
        </authorList>
    </citation>
    <scope>NUCLEOTIDE SEQUENCE</scope>
    <source>
        <strain evidence="4">LIQ254RAFAR</strain>
    </source>
</reference>
<organism evidence="4 5">
    <name type="scientific">Ramalina farinacea</name>
    <dbReference type="NCBI Taxonomy" id="258253"/>
    <lineage>
        <taxon>Eukaryota</taxon>
        <taxon>Fungi</taxon>
        <taxon>Dikarya</taxon>
        <taxon>Ascomycota</taxon>
        <taxon>Pezizomycotina</taxon>
        <taxon>Lecanoromycetes</taxon>
        <taxon>OSLEUM clade</taxon>
        <taxon>Lecanoromycetidae</taxon>
        <taxon>Lecanorales</taxon>
        <taxon>Lecanorineae</taxon>
        <taxon>Ramalinaceae</taxon>
        <taxon>Ramalina</taxon>
    </lineage>
</organism>